<dbReference type="InterPro" id="IPR005828">
    <property type="entry name" value="MFS_sugar_transport-like"/>
</dbReference>
<dbReference type="InterPro" id="IPR050360">
    <property type="entry name" value="MFS_Sugar_Transporters"/>
</dbReference>
<organism evidence="11 12">
    <name type="scientific">Zasmidium cellare</name>
    <name type="common">Wine cellar mold</name>
    <name type="synonym">Racodium cellare</name>
    <dbReference type="NCBI Taxonomy" id="395010"/>
    <lineage>
        <taxon>Eukaryota</taxon>
        <taxon>Fungi</taxon>
        <taxon>Dikarya</taxon>
        <taxon>Ascomycota</taxon>
        <taxon>Pezizomycotina</taxon>
        <taxon>Dothideomycetes</taxon>
        <taxon>Dothideomycetidae</taxon>
        <taxon>Mycosphaerellales</taxon>
        <taxon>Mycosphaerellaceae</taxon>
        <taxon>Zasmidium</taxon>
    </lineage>
</organism>
<dbReference type="PROSITE" id="PS50850">
    <property type="entry name" value="MFS"/>
    <property type="match status" value="1"/>
</dbReference>
<evidence type="ECO:0000256" key="6">
    <source>
        <dbReference type="ARBA" id="ARBA00023136"/>
    </source>
</evidence>
<evidence type="ECO:0000256" key="4">
    <source>
        <dbReference type="ARBA" id="ARBA00022692"/>
    </source>
</evidence>
<keyword evidence="3 7" id="KW-0813">Transport</keyword>
<evidence type="ECO:0000256" key="5">
    <source>
        <dbReference type="ARBA" id="ARBA00022989"/>
    </source>
</evidence>
<dbReference type="InterPro" id="IPR020846">
    <property type="entry name" value="MFS_dom"/>
</dbReference>
<evidence type="ECO:0000256" key="1">
    <source>
        <dbReference type="ARBA" id="ARBA00004141"/>
    </source>
</evidence>
<comment type="subcellular location">
    <subcellularLocation>
        <location evidence="1">Membrane</location>
        <topology evidence="1">Multi-pass membrane protein</topology>
    </subcellularLocation>
</comment>
<feature type="transmembrane region" description="Helical" evidence="9">
    <location>
        <begin position="271"/>
        <end position="290"/>
    </location>
</feature>
<dbReference type="PROSITE" id="PS00217">
    <property type="entry name" value="SUGAR_TRANSPORT_2"/>
    <property type="match status" value="1"/>
</dbReference>
<evidence type="ECO:0000313" key="12">
    <source>
        <dbReference type="Proteomes" id="UP001305779"/>
    </source>
</evidence>
<dbReference type="Proteomes" id="UP001305779">
    <property type="component" value="Unassembled WGS sequence"/>
</dbReference>
<feature type="transmembrane region" description="Helical" evidence="9">
    <location>
        <begin position="71"/>
        <end position="92"/>
    </location>
</feature>
<gene>
    <name evidence="11" type="ORF">PRZ48_007181</name>
</gene>
<dbReference type="Gene3D" id="1.20.1250.20">
    <property type="entry name" value="MFS general substrate transporter like domains"/>
    <property type="match status" value="1"/>
</dbReference>
<dbReference type="InterPro" id="IPR003663">
    <property type="entry name" value="Sugar/inositol_transpt"/>
</dbReference>
<feature type="compositionally biased region" description="Basic and acidic residues" evidence="8">
    <location>
        <begin position="505"/>
        <end position="529"/>
    </location>
</feature>
<feature type="transmembrane region" description="Helical" evidence="9">
    <location>
        <begin position="192"/>
        <end position="210"/>
    </location>
</feature>
<evidence type="ECO:0000256" key="2">
    <source>
        <dbReference type="ARBA" id="ARBA00010992"/>
    </source>
</evidence>
<feature type="transmembrane region" description="Helical" evidence="9">
    <location>
        <begin position="342"/>
        <end position="362"/>
    </location>
</feature>
<keyword evidence="4 9" id="KW-0812">Transmembrane</keyword>
<reference evidence="11 12" key="1">
    <citation type="journal article" date="2023" name="G3 (Bethesda)">
        <title>A chromosome-level genome assembly of Zasmidium syzygii isolated from banana leaves.</title>
        <authorList>
            <person name="van Westerhoven A.C."/>
            <person name="Mehrabi R."/>
            <person name="Talebi R."/>
            <person name="Steentjes M.B.F."/>
            <person name="Corcolon B."/>
            <person name="Chong P.A."/>
            <person name="Kema G.H.J."/>
            <person name="Seidl M.F."/>
        </authorList>
    </citation>
    <scope>NUCLEOTIDE SEQUENCE [LARGE SCALE GENOMIC DNA]</scope>
    <source>
        <strain evidence="11 12">P124</strain>
    </source>
</reference>
<evidence type="ECO:0000256" key="3">
    <source>
        <dbReference type="ARBA" id="ARBA00022448"/>
    </source>
</evidence>
<evidence type="ECO:0000313" key="11">
    <source>
        <dbReference type="EMBL" id="KAK4501373.1"/>
    </source>
</evidence>
<dbReference type="InterPro" id="IPR036259">
    <property type="entry name" value="MFS_trans_sf"/>
</dbReference>
<dbReference type="PROSITE" id="PS00216">
    <property type="entry name" value="SUGAR_TRANSPORT_1"/>
    <property type="match status" value="1"/>
</dbReference>
<protein>
    <recommendedName>
        <fullName evidence="10">Major facilitator superfamily (MFS) profile domain-containing protein</fullName>
    </recommendedName>
</protein>
<feature type="transmembrane region" description="Helical" evidence="9">
    <location>
        <begin position="368"/>
        <end position="393"/>
    </location>
</feature>
<evidence type="ECO:0000256" key="8">
    <source>
        <dbReference type="SAM" id="MobiDB-lite"/>
    </source>
</evidence>
<feature type="transmembrane region" description="Helical" evidence="9">
    <location>
        <begin position="160"/>
        <end position="180"/>
    </location>
</feature>
<evidence type="ECO:0000256" key="9">
    <source>
        <dbReference type="SAM" id="Phobius"/>
    </source>
</evidence>
<dbReference type="PRINTS" id="PR00171">
    <property type="entry name" value="SUGRTRNSPORT"/>
</dbReference>
<comment type="similarity">
    <text evidence="2 7">Belongs to the major facilitator superfamily. Sugar transporter (TC 2.A.1.1) family.</text>
</comment>
<evidence type="ECO:0000256" key="7">
    <source>
        <dbReference type="RuleBase" id="RU003346"/>
    </source>
</evidence>
<feature type="region of interest" description="Disordered" evidence="8">
    <location>
        <begin position="483"/>
        <end position="529"/>
    </location>
</feature>
<sequence>MGLKDLGGLLTHKGLLSNKLTGKWLQIGVCVTGSSGFLLLGYDQGVMSGIITEPIFLQTFSAMDPMNKKGAIQALVVAIYEIGCLIGAIGIIAFGDKLGRRRSILLGATIMIIGAAIQTSSFGLAQLIVGRIVTGVGNGMNTSTIPVYQSEIAPPKIRGFLVLFEGALITLGIVISYWLNYGFWFVTQYDSFQWRFPIAFQVFFAVLLMIGHGKNEEATEIMARLEDLPIDSEQIQSDIKEIMDINAQESSKLTWRELITNKTRGMNGWRFGAGCLSQAFQQIGGINLVTYYATTVFEMSLGFGPELSRLMTGCLGTEYFLAAVLALFVVDRLGRRKLMMWGAAGMAASLLVIGASLSYATPQNKGPAYAATVFIFVYDTFFALGWLGVTWLYPAEVTPIRIRTEANGFSTCSNWIFNYAVVQLAPIMINTIAWKTYFVFFCFNVAFIPVIYFVFPETNGWKLETLDNIFAEAYEKKENPVFTEKRRRKGKTSDIEAPPAVTGEEGEKGDRSDTEVKIDDAGTEKREDI</sequence>
<comment type="caution">
    <text evidence="11">The sequence shown here is derived from an EMBL/GenBank/DDBJ whole genome shotgun (WGS) entry which is preliminary data.</text>
</comment>
<dbReference type="InterPro" id="IPR005829">
    <property type="entry name" value="Sugar_transporter_CS"/>
</dbReference>
<name>A0ABR0EJR2_ZASCE</name>
<evidence type="ECO:0000259" key="10">
    <source>
        <dbReference type="PROSITE" id="PS50850"/>
    </source>
</evidence>
<feature type="transmembrane region" description="Helical" evidence="9">
    <location>
        <begin position="310"/>
        <end position="330"/>
    </location>
</feature>
<keyword evidence="5 9" id="KW-1133">Transmembrane helix</keyword>
<feature type="domain" description="Major facilitator superfamily (MFS) profile" evidence="10">
    <location>
        <begin position="29"/>
        <end position="459"/>
    </location>
</feature>
<dbReference type="EMBL" id="JAXOVC010000005">
    <property type="protein sequence ID" value="KAK4501373.1"/>
    <property type="molecule type" value="Genomic_DNA"/>
</dbReference>
<keyword evidence="12" id="KW-1185">Reference proteome</keyword>
<dbReference type="NCBIfam" id="TIGR00879">
    <property type="entry name" value="SP"/>
    <property type="match status" value="1"/>
</dbReference>
<dbReference type="SUPFAM" id="SSF103473">
    <property type="entry name" value="MFS general substrate transporter"/>
    <property type="match status" value="1"/>
</dbReference>
<dbReference type="PANTHER" id="PTHR48022:SF68">
    <property type="entry name" value="MAJOR FACILITATOR SUPERFAMILY (MFS) PROFILE DOMAIN-CONTAINING PROTEIN-RELATED"/>
    <property type="match status" value="1"/>
</dbReference>
<keyword evidence="6 9" id="KW-0472">Membrane</keyword>
<accession>A0ABR0EJR2</accession>
<dbReference type="Pfam" id="PF00083">
    <property type="entry name" value="Sugar_tr"/>
    <property type="match status" value="1"/>
</dbReference>
<feature type="transmembrane region" description="Helical" evidence="9">
    <location>
        <begin position="437"/>
        <end position="455"/>
    </location>
</feature>
<dbReference type="PANTHER" id="PTHR48022">
    <property type="entry name" value="PLASTIDIC GLUCOSE TRANSPORTER 4"/>
    <property type="match status" value="1"/>
</dbReference>
<feature type="transmembrane region" description="Helical" evidence="9">
    <location>
        <begin position="104"/>
        <end position="122"/>
    </location>
</feature>
<proteinExistence type="inferred from homology"/>